<dbReference type="RefSeq" id="WP_176130246.1">
    <property type="nucleotide sequence ID" value="NZ_CADDZZ010000005.1"/>
</dbReference>
<evidence type="ECO:0000313" key="2">
    <source>
        <dbReference type="EMBL" id="MBH9696312.1"/>
    </source>
</evidence>
<evidence type="ECO:0000313" key="3">
    <source>
        <dbReference type="Proteomes" id="UP000645612"/>
    </source>
</evidence>
<dbReference type="Proteomes" id="UP000645612">
    <property type="component" value="Unassembled WGS sequence"/>
</dbReference>
<reference evidence="2" key="1">
    <citation type="submission" date="2020-12" db="EMBL/GenBank/DDBJ databases">
        <title>Burkholderia cepacia complex in Mexico.</title>
        <authorList>
            <person name="Estrada P."/>
        </authorList>
    </citation>
    <scope>NUCLEOTIDE SEQUENCE</scope>
    <source>
        <strain evidence="2">871</strain>
    </source>
</reference>
<comment type="caution">
    <text evidence="2">The sequence shown here is derived from an EMBL/GenBank/DDBJ whole genome shotgun (WGS) entry which is preliminary data.</text>
</comment>
<dbReference type="SUPFAM" id="SSF50969">
    <property type="entry name" value="YVTN repeat-like/Quinoprotein amine dehydrogenase"/>
    <property type="match status" value="1"/>
</dbReference>
<dbReference type="EMBL" id="JAEDXG010000005">
    <property type="protein sequence ID" value="MBH9696312.1"/>
    <property type="molecule type" value="Genomic_DNA"/>
</dbReference>
<evidence type="ECO:0000256" key="1">
    <source>
        <dbReference type="SAM" id="MobiDB-lite"/>
    </source>
</evidence>
<accession>A0A8I1DMJ9</accession>
<dbReference type="InterPro" id="IPR027375">
    <property type="entry name" value="DKNYY"/>
</dbReference>
<dbReference type="InterPro" id="IPR011044">
    <property type="entry name" value="Quino_amine_DH_bsu"/>
</dbReference>
<protein>
    <submittedName>
        <fullName evidence="2">DKNYY domain-containing protein</fullName>
    </submittedName>
</protein>
<dbReference type="AlphaFoldDB" id="A0A8I1DMJ9"/>
<proteinExistence type="predicted"/>
<organism evidence="2 3">
    <name type="scientific">Burkholderia cepacia</name>
    <name type="common">Pseudomonas cepacia</name>
    <dbReference type="NCBI Taxonomy" id="292"/>
    <lineage>
        <taxon>Bacteria</taxon>
        <taxon>Pseudomonadati</taxon>
        <taxon>Pseudomonadota</taxon>
        <taxon>Betaproteobacteria</taxon>
        <taxon>Burkholderiales</taxon>
        <taxon>Burkholderiaceae</taxon>
        <taxon>Burkholderia</taxon>
        <taxon>Burkholderia cepacia complex</taxon>
    </lineage>
</organism>
<feature type="region of interest" description="Disordered" evidence="1">
    <location>
        <begin position="494"/>
        <end position="518"/>
    </location>
</feature>
<name>A0A8I1DMJ9_BURCE</name>
<gene>
    <name evidence="2" type="ORF">JAO13_07645</name>
</gene>
<dbReference type="Pfam" id="PF13644">
    <property type="entry name" value="DKNYY"/>
    <property type="match status" value="1"/>
</dbReference>
<sequence>MTLRENLGFGFMRDDAHVYCHDGPLRDRAGNLIEGIAIDSFRPLSPYLATDGVRAYACTFTWLRFTVLDVDAATFRLLDESHAVDANHVYFQNRKLAGASPARFRLLSESWGHDDRYLYHYGKRMRGADPATLRWVGAYLVDAQRVWYGGRAVEGADAASFVSADEVAQDQATDRARPYRYGHADDPGPREQWERNWSPFFAARPELQGYWWHALIGQAAADVSTRELGGGYRVIGDQVYLHDLPLLEPDAGTVRWLGDSFIADRSRLYSYSEYHKGFLRGGPLPGDPAQWRHLGGPWYQAGDHCYRQQWRGHAEAAKVDGKTFEILNDTYAKDRNGVLCMLVRKRGIDPARIEVVGDDHLREGGRLFYFGKEVKARFDAPTAEPVGHGFLRDGQGRLLHYNQPYRRGVDGATLTFLSEYFARDRARAYVYCNGAELVPLPGVDPAAFHLEQPDIGTDGSRRYVYQAWLAAWRARDRSPMPDYVPPDYVAPEAGARADAGPAPESVSANGFRQASPAGPDAARRACVIEWTRDETGEPRLVVAGDGFCDIWDLAQRQVVASFALPRPFVPDETEATAVDRLRNVPVSASADASLSTLIVAYWENTALYRVDAASGAADVCWRADSRYDDLERVHLSPDAREAWVRIRNRLYRVPLAGDGTLDVLDYDLADQRFQDAPFAVSASRHRRAFARDAALTVRTDGATDCDIPGADNGFPCAFSDDGTRVLARDAKFVLREFDVDSGKRLALHRGGWCERKWFKSQAGWIGGRPVFVGLPMGGQGEVDIWDVLDNRLLFRIEAAARVPEPDAG</sequence>